<feature type="compositionally biased region" description="Low complexity" evidence="1">
    <location>
        <begin position="71"/>
        <end position="95"/>
    </location>
</feature>
<gene>
    <name evidence="3" type="ORF">GCM10010384_66010</name>
</gene>
<organism evidence="3 4">
    <name type="scientific">Streptomyces djakartensis</name>
    <dbReference type="NCBI Taxonomy" id="68193"/>
    <lineage>
        <taxon>Bacteria</taxon>
        <taxon>Bacillati</taxon>
        <taxon>Actinomycetota</taxon>
        <taxon>Actinomycetes</taxon>
        <taxon>Kitasatosporales</taxon>
        <taxon>Streptomycetaceae</taxon>
        <taxon>Streptomyces</taxon>
    </lineage>
</organism>
<name>A0ABQ3AF67_9ACTN</name>
<evidence type="ECO:0000256" key="1">
    <source>
        <dbReference type="SAM" id="MobiDB-lite"/>
    </source>
</evidence>
<evidence type="ECO:0000313" key="4">
    <source>
        <dbReference type="Proteomes" id="UP000653308"/>
    </source>
</evidence>
<dbReference type="EMBL" id="BMWE01000034">
    <property type="protein sequence ID" value="GGY50844.1"/>
    <property type="molecule type" value="Genomic_DNA"/>
</dbReference>
<keyword evidence="2" id="KW-0472">Membrane</keyword>
<proteinExistence type="predicted"/>
<evidence type="ECO:0000313" key="3">
    <source>
        <dbReference type="EMBL" id="GGY50844.1"/>
    </source>
</evidence>
<protein>
    <submittedName>
        <fullName evidence="3">Uncharacterized protein</fullName>
    </submittedName>
</protein>
<sequence length="108" mass="10448">MAVAIFMDLAVADRLGSVMGAFAGLVGLTISVWALAGSGRRAVEADDGALASGGHVGRVIVGNHNEVTHQSASHPSPPAGGSVRASGGGSTAAAGNIGEVITGDGNRT</sequence>
<comment type="caution">
    <text evidence="3">The sequence shown here is derived from an EMBL/GenBank/DDBJ whole genome shotgun (WGS) entry which is preliminary data.</text>
</comment>
<keyword evidence="2" id="KW-0812">Transmembrane</keyword>
<accession>A0ABQ3AF67</accession>
<keyword evidence="4" id="KW-1185">Reference proteome</keyword>
<dbReference type="Proteomes" id="UP000653308">
    <property type="component" value="Unassembled WGS sequence"/>
</dbReference>
<feature type="region of interest" description="Disordered" evidence="1">
    <location>
        <begin position="64"/>
        <end position="108"/>
    </location>
</feature>
<evidence type="ECO:0000256" key="2">
    <source>
        <dbReference type="SAM" id="Phobius"/>
    </source>
</evidence>
<reference evidence="4" key="1">
    <citation type="journal article" date="2019" name="Int. J. Syst. Evol. Microbiol.">
        <title>The Global Catalogue of Microorganisms (GCM) 10K type strain sequencing project: providing services to taxonomists for standard genome sequencing and annotation.</title>
        <authorList>
            <consortium name="The Broad Institute Genomics Platform"/>
            <consortium name="The Broad Institute Genome Sequencing Center for Infectious Disease"/>
            <person name="Wu L."/>
            <person name="Ma J."/>
        </authorList>
    </citation>
    <scope>NUCLEOTIDE SEQUENCE [LARGE SCALE GENOMIC DNA]</scope>
    <source>
        <strain evidence="4">JCM 4957</strain>
    </source>
</reference>
<keyword evidence="2" id="KW-1133">Transmembrane helix</keyword>
<feature type="transmembrane region" description="Helical" evidence="2">
    <location>
        <begin position="15"/>
        <end position="36"/>
    </location>
</feature>